<dbReference type="InterPro" id="IPR013783">
    <property type="entry name" value="Ig-like_fold"/>
</dbReference>
<sequence length="512" mass="54061">MSKPNTHSLTHTIKYGLMCLALCSPFANANNTFDITTTELVGGSVTIAIDADGHVRSTETDVANSSGVIMQTLEATGDTRYSIVRFTVPGSVDFSGSPSVILELVTDRVNKADKAAGVNYTLHKVTNADISVSAINALTYQSLTFNPTAVVGADFTVNANNTVHEIDLAADVTASGDYAYVIKSGGNSAYLNFDTSESTENDSGNANTDIGDSPRVVIETAATPVEVTTNYGFSVSPSTFVVNADKTDGNSSQVFTVTNHGELPLLITSLNPNAGFFANDSYTEEDVDCVDVELAQGATCTFKMTKNYIDDIYPGTEGDITTGPVGISVGNNSSQYDNITIRYDYTGGATNQAYAILAVDSDFENTASQAKRRIAPLLTGLTVNDSTPAGYQVTVDVDGYYDDYELIVALFDCVTVDDTCAQSYSSKLTSEQVSVGGAGSGTNSYDGVPSNPKTFTVDFTDDVTFSNTAVARIYYKPIDSEFVETNFISVIGAGGAGMAFTDSLGRKVIIAP</sequence>
<dbReference type="Proteomes" id="UP001301442">
    <property type="component" value="Chromosome"/>
</dbReference>
<dbReference type="Gene3D" id="2.60.40.10">
    <property type="entry name" value="Immunoglobulins"/>
    <property type="match status" value="1"/>
</dbReference>
<dbReference type="EMBL" id="CP136600">
    <property type="protein sequence ID" value="WOH36584.1"/>
    <property type="molecule type" value="Genomic_DNA"/>
</dbReference>
<feature type="chain" id="PRO_5046448806" description="Choice-of-anchor D domain-containing protein" evidence="1">
    <location>
        <begin position="30"/>
        <end position="512"/>
    </location>
</feature>
<protein>
    <recommendedName>
        <fullName evidence="4">Choice-of-anchor D domain-containing protein</fullName>
    </recommendedName>
</protein>
<accession>A0ABZ0GL03</accession>
<organism evidence="2 3">
    <name type="scientific">Thalassotalea fonticola</name>
    <dbReference type="NCBI Taxonomy" id="3065649"/>
    <lineage>
        <taxon>Bacteria</taxon>
        <taxon>Pseudomonadati</taxon>
        <taxon>Pseudomonadota</taxon>
        <taxon>Gammaproteobacteria</taxon>
        <taxon>Alteromonadales</taxon>
        <taxon>Colwelliaceae</taxon>
        <taxon>Thalassotalea</taxon>
    </lineage>
</organism>
<gene>
    <name evidence="2" type="ORF">RI844_14565</name>
</gene>
<name>A0ABZ0GL03_9GAMM</name>
<evidence type="ECO:0000256" key="1">
    <source>
        <dbReference type="SAM" id="SignalP"/>
    </source>
</evidence>
<proteinExistence type="predicted"/>
<keyword evidence="3" id="KW-1185">Reference proteome</keyword>
<dbReference type="RefSeq" id="WP_348395395.1">
    <property type="nucleotide sequence ID" value="NZ_CP136600.1"/>
</dbReference>
<evidence type="ECO:0000313" key="2">
    <source>
        <dbReference type="EMBL" id="WOH36584.1"/>
    </source>
</evidence>
<keyword evidence="1" id="KW-0732">Signal</keyword>
<reference evidence="2 3" key="1">
    <citation type="submission" date="2023-09" db="EMBL/GenBank/DDBJ databases">
        <authorList>
            <person name="Qi X."/>
        </authorList>
    </citation>
    <scope>NUCLEOTIDE SEQUENCE [LARGE SCALE GENOMIC DNA]</scope>
    <source>
        <strain evidence="2 3">S1-1</strain>
    </source>
</reference>
<feature type="signal peptide" evidence="1">
    <location>
        <begin position="1"/>
        <end position="29"/>
    </location>
</feature>
<evidence type="ECO:0000313" key="3">
    <source>
        <dbReference type="Proteomes" id="UP001301442"/>
    </source>
</evidence>
<evidence type="ECO:0008006" key="4">
    <source>
        <dbReference type="Google" id="ProtNLM"/>
    </source>
</evidence>